<dbReference type="STRING" id="348802.A0A0D2BCS7"/>
<keyword evidence="3" id="KW-1185">Reference proteome</keyword>
<evidence type="ECO:0000313" key="3">
    <source>
        <dbReference type="Proteomes" id="UP000054342"/>
    </source>
</evidence>
<evidence type="ECO:0008006" key="4">
    <source>
        <dbReference type="Google" id="ProtNLM"/>
    </source>
</evidence>
<evidence type="ECO:0000313" key="2">
    <source>
        <dbReference type="EMBL" id="KIW49926.1"/>
    </source>
</evidence>
<dbReference type="Proteomes" id="UP000054342">
    <property type="component" value="Unassembled WGS sequence"/>
</dbReference>
<feature type="region of interest" description="Disordered" evidence="1">
    <location>
        <begin position="1"/>
        <end position="22"/>
    </location>
</feature>
<dbReference type="RefSeq" id="XP_013310510.1">
    <property type="nucleotide sequence ID" value="XM_013455056.1"/>
</dbReference>
<dbReference type="PANTHER" id="PTHR41677:SF1">
    <property type="entry name" value="FE2OG DIOXYGENASE DOMAIN-CONTAINING PROTEIN"/>
    <property type="match status" value="1"/>
</dbReference>
<gene>
    <name evidence="2" type="ORF">PV05_11559</name>
</gene>
<name>A0A0D2BCS7_9EURO</name>
<accession>A0A0D2BCS7</accession>
<dbReference type="OrthoDB" id="10256055at2759"/>
<dbReference type="AlphaFoldDB" id="A0A0D2BCS7"/>
<reference evidence="2 3" key="1">
    <citation type="submission" date="2015-01" db="EMBL/GenBank/DDBJ databases">
        <title>The Genome Sequence of Exophiala xenobiotica CBS118157.</title>
        <authorList>
            <consortium name="The Broad Institute Genomics Platform"/>
            <person name="Cuomo C."/>
            <person name="de Hoog S."/>
            <person name="Gorbushina A."/>
            <person name="Stielow B."/>
            <person name="Teixiera M."/>
            <person name="Abouelleil A."/>
            <person name="Chapman S.B."/>
            <person name="Priest M."/>
            <person name="Young S.K."/>
            <person name="Wortman J."/>
            <person name="Nusbaum C."/>
            <person name="Birren B."/>
        </authorList>
    </citation>
    <scope>NUCLEOTIDE SEQUENCE [LARGE SCALE GENOMIC DNA]</scope>
    <source>
        <strain evidence="2 3">CBS 118157</strain>
    </source>
</reference>
<dbReference type="HOGENOM" id="CLU_045155_1_1_1"/>
<dbReference type="GeneID" id="25333467"/>
<evidence type="ECO:0000256" key="1">
    <source>
        <dbReference type="SAM" id="MobiDB-lite"/>
    </source>
</evidence>
<proteinExistence type="predicted"/>
<feature type="compositionally biased region" description="Polar residues" evidence="1">
    <location>
        <begin position="13"/>
        <end position="22"/>
    </location>
</feature>
<sequence length="372" mass="41838">MAPGLVELHPSEDTSIPQTSAKSVRGVFNPAKHLAYEPPNAIYTLNDLSLPPSSISNVASTEPFQLLSEEAILLHRKELFSKDVLDNCTYHTRPGSVQLRGMAPRYAPFIHQFWTSPEVLKIVSDNAGVDLVPVMDYEICHTNVQLGSAGLEGVKDTPIRPPKAPKVLDNNQGLIDKPAKNAIVPWHRDSHPFVCVVMLSDARYMTEGETEIQRGDGKTIKVRSPQMGGAVILQGRHVSHIALPSGNMPERITIVTSFRPRDPRLLDQSSNMNVRTKSRLPELYYQWTSYRLHLLAERFRLEGEKLDAQYGEAITKTENGRRGDVKKDIVDVQALTKWIDEQVAYMKQTVWEMRPVTAEDNINKNEIPDIPY</sequence>
<protein>
    <recommendedName>
        <fullName evidence="4">Fe2OG dioxygenase domain-containing protein</fullName>
    </recommendedName>
</protein>
<organism evidence="2 3">
    <name type="scientific">Exophiala xenobiotica</name>
    <dbReference type="NCBI Taxonomy" id="348802"/>
    <lineage>
        <taxon>Eukaryota</taxon>
        <taxon>Fungi</taxon>
        <taxon>Dikarya</taxon>
        <taxon>Ascomycota</taxon>
        <taxon>Pezizomycotina</taxon>
        <taxon>Eurotiomycetes</taxon>
        <taxon>Chaetothyriomycetidae</taxon>
        <taxon>Chaetothyriales</taxon>
        <taxon>Herpotrichiellaceae</taxon>
        <taxon>Exophiala</taxon>
    </lineage>
</organism>
<dbReference type="EMBL" id="KN847323">
    <property type="protein sequence ID" value="KIW49926.1"/>
    <property type="molecule type" value="Genomic_DNA"/>
</dbReference>
<dbReference type="PANTHER" id="PTHR41677">
    <property type="entry name" value="YALI0B19030P"/>
    <property type="match status" value="1"/>
</dbReference>